<keyword evidence="6" id="KW-1185">Reference proteome</keyword>
<evidence type="ECO:0000256" key="1">
    <source>
        <dbReference type="ARBA" id="ARBA00022737"/>
    </source>
</evidence>
<dbReference type="InterPro" id="IPR002110">
    <property type="entry name" value="Ankyrin_rpt"/>
</dbReference>
<protein>
    <recommendedName>
        <fullName evidence="7">Ankyrin</fullName>
    </recommendedName>
</protein>
<dbReference type="SUPFAM" id="SSF48403">
    <property type="entry name" value="Ankyrin repeat"/>
    <property type="match status" value="2"/>
</dbReference>
<dbReference type="Gene3D" id="1.25.40.20">
    <property type="entry name" value="Ankyrin repeat-containing domain"/>
    <property type="match status" value="3"/>
</dbReference>
<feature type="repeat" description="ANK" evidence="3">
    <location>
        <begin position="532"/>
        <end position="564"/>
    </location>
</feature>
<keyword evidence="2 3" id="KW-0040">ANK repeat</keyword>
<accession>A0AA39CBT0</accession>
<dbReference type="PANTHER" id="PTHR24198">
    <property type="entry name" value="ANKYRIN REPEAT AND PROTEIN KINASE DOMAIN-CONTAINING PROTEIN"/>
    <property type="match status" value="1"/>
</dbReference>
<dbReference type="Pfam" id="PF00023">
    <property type="entry name" value="Ank"/>
    <property type="match status" value="1"/>
</dbReference>
<dbReference type="AlphaFoldDB" id="A0AA39CBT0"/>
<dbReference type="PROSITE" id="PS50088">
    <property type="entry name" value="ANK_REPEAT"/>
    <property type="match status" value="10"/>
</dbReference>
<dbReference type="EMBL" id="JAPDRK010000026">
    <property type="protein sequence ID" value="KAJ9602538.1"/>
    <property type="molecule type" value="Genomic_DNA"/>
</dbReference>
<evidence type="ECO:0000313" key="6">
    <source>
        <dbReference type="Proteomes" id="UP001172673"/>
    </source>
</evidence>
<evidence type="ECO:0000256" key="3">
    <source>
        <dbReference type="PROSITE-ProRule" id="PRU00023"/>
    </source>
</evidence>
<dbReference type="PANTHER" id="PTHR24198:SF165">
    <property type="entry name" value="ANKYRIN REPEAT-CONTAINING PROTEIN-RELATED"/>
    <property type="match status" value="1"/>
</dbReference>
<evidence type="ECO:0000313" key="5">
    <source>
        <dbReference type="EMBL" id="KAJ9602538.1"/>
    </source>
</evidence>
<dbReference type="InterPro" id="IPR036770">
    <property type="entry name" value="Ankyrin_rpt-contain_sf"/>
</dbReference>
<feature type="repeat" description="ANK" evidence="3">
    <location>
        <begin position="499"/>
        <end position="531"/>
    </location>
</feature>
<feature type="region of interest" description="Disordered" evidence="4">
    <location>
        <begin position="174"/>
        <end position="225"/>
    </location>
</feature>
<comment type="caution">
    <text evidence="5">The sequence shown here is derived from an EMBL/GenBank/DDBJ whole genome shotgun (WGS) entry which is preliminary data.</text>
</comment>
<evidence type="ECO:0000256" key="2">
    <source>
        <dbReference type="ARBA" id="ARBA00023043"/>
    </source>
</evidence>
<evidence type="ECO:0008006" key="7">
    <source>
        <dbReference type="Google" id="ProtNLM"/>
    </source>
</evidence>
<sequence length="794" mass="87795">MASRSAYEAIRLIDPLLLNCVEASELMIHIDGRHDSPLSTTNIGQPLNSIEKSLVGALVLLLNRTDHCRHPFRDTSLEENCFKAILRGCSDLMSALIYNLSLLKARKSPVTATWPDLQNLLEVYERSLANLLGILSPARTGQAPRDFLQAVNTNNQDAARLKRLVDHARQPVVDAATSGQRQQESLPDRTQPPESPRTQPPSRQSTIADGVLTPTRPHSNCSGYKRGLKEGRKNVCDILKEIDIFEQEPPRGQRATMLLKAIDKGSVKAIELLIDLGVDLNQLSSKSDARNPVYLPLSYAARRDDPAIIELLIKGGADINARDYFGNNALLSAASSGQDKVIELLLNRQYNADIEVQRTSTDDRKGFTPLMLAVHDGRLSSIKVLLAKGAKRDVVNEAGDTLLHIAASMGRLRTTEFLLANGSQIIAMNEQTGETALHSAVRKASLRVAIFLIKKGRLLLEAENNQKQTPLALAVKLKKPRMVEKLLEKGAKTDGVDADERTPLHNAIIAKDSETIRLLVERGAKIESLDKDGRTPLYHAVRTEDPAVPDLLLSGGYKMDVKNRSGRFPLQHIMEMPLARESQSLSLLREFLRVHQMGRPFHAGYHALSVAARDGKLQHVREMLNHDSELLSWKPSTASGYKPPLHEAVRAGNVEVVKELCVTRSYALPINMKDHQGNTALHQAILSNQVAMISLLIEKGADKELPAGKEEPFLPPLHLASREQNLRAVKALLRKGADSKKRVANLPLCEKCRAMNWRPSGGNARCVLRNLDSSLRKPDFQQLDDALLEAIRAQ</sequence>
<feature type="repeat" description="ANK" evidence="3">
    <location>
        <begin position="398"/>
        <end position="430"/>
    </location>
</feature>
<feature type="repeat" description="ANK" evidence="3">
    <location>
        <begin position="676"/>
        <end position="702"/>
    </location>
</feature>
<keyword evidence="1" id="KW-0677">Repeat</keyword>
<feature type="repeat" description="ANK" evidence="3">
    <location>
        <begin position="432"/>
        <end position="456"/>
    </location>
</feature>
<name>A0AA39CBT0_9EURO</name>
<dbReference type="Pfam" id="PF12796">
    <property type="entry name" value="Ank_2"/>
    <property type="match status" value="4"/>
</dbReference>
<dbReference type="Proteomes" id="UP001172673">
    <property type="component" value="Unassembled WGS sequence"/>
</dbReference>
<organism evidence="5 6">
    <name type="scientific">Cladophialophora chaetospira</name>
    <dbReference type="NCBI Taxonomy" id="386627"/>
    <lineage>
        <taxon>Eukaryota</taxon>
        <taxon>Fungi</taxon>
        <taxon>Dikarya</taxon>
        <taxon>Ascomycota</taxon>
        <taxon>Pezizomycotina</taxon>
        <taxon>Eurotiomycetes</taxon>
        <taxon>Chaetothyriomycetidae</taxon>
        <taxon>Chaetothyriales</taxon>
        <taxon>Herpotrichiellaceae</taxon>
        <taxon>Cladophialophora</taxon>
    </lineage>
</organism>
<evidence type="ECO:0000256" key="4">
    <source>
        <dbReference type="SAM" id="MobiDB-lite"/>
    </source>
</evidence>
<proteinExistence type="predicted"/>
<feature type="repeat" description="ANK" evidence="3">
    <location>
        <begin position="466"/>
        <end position="498"/>
    </location>
</feature>
<dbReference type="PROSITE" id="PS50297">
    <property type="entry name" value="ANK_REP_REGION"/>
    <property type="match status" value="8"/>
</dbReference>
<dbReference type="SMART" id="SM00248">
    <property type="entry name" value="ANK"/>
    <property type="match status" value="13"/>
</dbReference>
<feature type="repeat" description="ANK" evidence="3">
    <location>
        <begin position="253"/>
        <end position="285"/>
    </location>
</feature>
<feature type="repeat" description="ANK" evidence="3">
    <location>
        <begin position="365"/>
        <end position="397"/>
    </location>
</feature>
<gene>
    <name evidence="5" type="ORF">H2200_013081</name>
</gene>
<feature type="repeat" description="ANK" evidence="3">
    <location>
        <begin position="716"/>
        <end position="744"/>
    </location>
</feature>
<reference evidence="5" key="1">
    <citation type="submission" date="2022-10" db="EMBL/GenBank/DDBJ databases">
        <title>Culturing micro-colonial fungi from biological soil crusts in the Mojave desert and describing Neophaeococcomyces mojavensis, and introducing the new genera and species Taxawa tesnikishii.</title>
        <authorList>
            <person name="Kurbessoian T."/>
            <person name="Stajich J.E."/>
        </authorList>
    </citation>
    <scope>NUCLEOTIDE SEQUENCE</scope>
    <source>
        <strain evidence="5">TK_41</strain>
    </source>
</reference>
<feature type="repeat" description="ANK" evidence="3">
    <location>
        <begin position="296"/>
        <end position="324"/>
    </location>
</feature>